<dbReference type="Proteomes" id="UP001302349">
    <property type="component" value="Chromosome"/>
</dbReference>
<feature type="signal peptide" evidence="1">
    <location>
        <begin position="1"/>
        <end position="28"/>
    </location>
</feature>
<dbReference type="PROSITE" id="PS51257">
    <property type="entry name" value="PROKAR_LIPOPROTEIN"/>
    <property type="match status" value="1"/>
</dbReference>
<evidence type="ECO:0000313" key="2">
    <source>
        <dbReference type="EMBL" id="WOK05266.1"/>
    </source>
</evidence>
<keyword evidence="3" id="KW-1185">Reference proteome</keyword>
<evidence type="ECO:0008006" key="4">
    <source>
        <dbReference type="Google" id="ProtNLM"/>
    </source>
</evidence>
<name>A0ABZ0IKS8_9BACT</name>
<gene>
    <name evidence="2" type="ORF">RT717_19485</name>
</gene>
<evidence type="ECO:0000313" key="3">
    <source>
        <dbReference type="Proteomes" id="UP001302349"/>
    </source>
</evidence>
<reference evidence="2 3" key="1">
    <citation type="journal article" date="2023" name="Microbiol. Resour. Announc.">
        <title>Complete Genome Sequence of Imperialibacter roseus strain P4T.</title>
        <authorList>
            <person name="Tizabi D.R."/>
            <person name="Bachvaroff T."/>
            <person name="Hill R.T."/>
        </authorList>
    </citation>
    <scope>NUCLEOTIDE SEQUENCE [LARGE SCALE GENOMIC DNA]</scope>
    <source>
        <strain evidence="2 3">P4T</strain>
    </source>
</reference>
<organism evidence="2 3">
    <name type="scientific">Imperialibacter roseus</name>
    <dbReference type="NCBI Taxonomy" id="1324217"/>
    <lineage>
        <taxon>Bacteria</taxon>
        <taxon>Pseudomonadati</taxon>
        <taxon>Bacteroidota</taxon>
        <taxon>Cytophagia</taxon>
        <taxon>Cytophagales</taxon>
        <taxon>Flammeovirgaceae</taxon>
        <taxon>Imperialibacter</taxon>
    </lineage>
</organism>
<sequence>MNPRWLKHPAVCLTKTGIFIFLSTSCLAQSPDSAKSLIRFSGSYSFSHLDRSEQLAIDENAFTYYGINNTSYSLSLAFIRRIKGNFWLGAGISYRSLNSVYNPSKDVPEVSCRGYCTISSYTYSKTRDWALSPEITALYSLRLHKNISFIGSMFSRYEFGDVASFSERRWQKYADGYTPPNLGTIHDNGIPYGEVTGGSFDYPREYQKIIVGISPGLRFNFAKKLGVDLGLGGIQYGRKIKDARTSDITNKSQEWQINFNPRRWSIGVWYAL</sequence>
<proteinExistence type="predicted"/>
<dbReference type="EMBL" id="CP136051">
    <property type="protein sequence ID" value="WOK05266.1"/>
    <property type="molecule type" value="Genomic_DNA"/>
</dbReference>
<protein>
    <recommendedName>
        <fullName evidence="4">Outer membrane protein beta-barrel domain-containing protein</fullName>
    </recommendedName>
</protein>
<dbReference type="RefSeq" id="WP_317488027.1">
    <property type="nucleotide sequence ID" value="NZ_CP136051.1"/>
</dbReference>
<evidence type="ECO:0000256" key="1">
    <source>
        <dbReference type="SAM" id="SignalP"/>
    </source>
</evidence>
<keyword evidence="1" id="KW-0732">Signal</keyword>
<accession>A0ABZ0IKS8</accession>
<feature type="chain" id="PRO_5046999365" description="Outer membrane protein beta-barrel domain-containing protein" evidence="1">
    <location>
        <begin position="29"/>
        <end position="272"/>
    </location>
</feature>